<dbReference type="InterPro" id="IPR036412">
    <property type="entry name" value="HAD-like_sf"/>
</dbReference>
<keyword evidence="3 6" id="KW-0812">Transmembrane</keyword>
<comment type="caution">
    <text evidence="7">The sequence shown here is derived from an EMBL/GenBank/DDBJ whole genome shotgun (WGS) entry which is preliminary data.</text>
</comment>
<dbReference type="Gene3D" id="3.40.50.1000">
    <property type="entry name" value="HAD superfamily/HAD-like"/>
    <property type="match status" value="1"/>
</dbReference>
<dbReference type="InterPro" id="IPR044878">
    <property type="entry name" value="UbiA_sf"/>
</dbReference>
<keyword evidence="5 6" id="KW-0472">Membrane</keyword>
<comment type="subcellular location">
    <subcellularLocation>
        <location evidence="1">Membrane</location>
        <topology evidence="1">Multi-pass membrane protein</topology>
    </subcellularLocation>
</comment>
<keyword evidence="2" id="KW-1003">Cell membrane</keyword>
<feature type="transmembrane region" description="Helical" evidence="6">
    <location>
        <begin position="388"/>
        <end position="409"/>
    </location>
</feature>
<evidence type="ECO:0000313" key="8">
    <source>
        <dbReference type="Proteomes" id="UP000445696"/>
    </source>
</evidence>
<evidence type="ECO:0000256" key="4">
    <source>
        <dbReference type="ARBA" id="ARBA00022989"/>
    </source>
</evidence>
<dbReference type="EMBL" id="WTVA01000002">
    <property type="protein sequence ID" value="MZR21687.1"/>
    <property type="molecule type" value="Genomic_DNA"/>
</dbReference>
<feature type="transmembrane region" description="Helical" evidence="6">
    <location>
        <begin position="421"/>
        <end position="438"/>
    </location>
</feature>
<dbReference type="CDD" id="cd13963">
    <property type="entry name" value="PT_UbiA_2"/>
    <property type="match status" value="1"/>
</dbReference>
<keyword evidence="7" id="KW-0808">Transferase</keyword>
<sequence>MIDKIKYVVVDLDGTLVRTDLFVESLLRYLKGNPFKIVRLLLWILKGRAYAKQKVAENIDIDAAYLPYEESLIAYLKQLKSQGKEIILATASHRNYADRVAEHLGIFDRVMATEENHNLKGRNKLAAIKELIGDEDFAYAGDSAADTPIWRAAAANIMVNAPAANVAEAEKDGKLIWQAKSETSAVKSFVKEMRPHQYAKNVLIFVPLVTSHEYSDPTHIVTTLLAFVCFSFCASGVYFLNDLLDLQEDRRHRSKKYRPIASGALPLVVGVAGAIGFPLLAFALSIAFLPLAFCGVLLVYFAITNAYSFLLKRITTVDVMTLAILYTLRVVAGAAASGVSLSYWLIGFSVFIFVSLAFMKRYIEVAALSDKSGQVRGRGYSRDDRETMFSLGIANFTAAVIILTLYINSPFVLTSYSTPEFLWLLCLIVLFWGNHIWVCARRGDIPDDPVVFAIKDRASQLVGVSFVIVLFLAKYIEF</sequence>
<dbReference type="InterPro" id="IPR023214">
    <property type="entry name" value="HAD_sf"/>
</dbReference>
<keyword evidence="8" id="KW-1185">Reference proteome</keyword>
<evidence type="ECO:0000256" key="3">
    <source>
        <dbReference type="ARBA" id="ARBA00022692"/>
    </source>
</evidence>
<evidence type="ECO:0000313" key="7">
    <source>
        <dbReference type="EMBL" id="MZR21687.1"/>
    </source>
</evidence>
<dbReference type="Pfam" id="PF12710">
    <property type="entry name" value="HAD"/>
    <property type="match status" value="1"/>
</dbReference>
<dbReference type="GO" id="GO:0009247">
    <property type="term" value="P:glycolipid biosynthetic process"/>
    <property type="evidence" value="ECO:0007669"/>
    <property type="project" value="TreeGrafter"/>
</dbReference>
<evidence type="ECO:0000256" key="2">
    <source>
        <dbReference type="ARBA" id="ARBA00022475"/>
    </source>
</evidence>
<dbReference type="Proteomes" id="UP000445696">
    <property type="component" value="Unassembled WGS sequence"/>
</dbReference>
<protein>
    <submittedName>
        <fullName evidence="7">UbiA family prenyltransferase</fullName>
    </submittedName>
</protein>
<dbReference type="Gene3D" id="1.10.357.140">
    <property type="entry name" value="UbiA prenyltransferase"/>
    <property type="match status" value="1"/>
</dbReference>
<dbReference type="PANTHER" id="PTHR11048:SF5">
    <property type="entry name" value="DECAPRENYL-PHOSPHATE PHOSPHORIBOSYLTRANSFERASE"/>
    <property type="match status" value="1"/>
</dbReference>
<feature type="transmembrane region" description="Helical" evidence="6">
    <location>
        <begin position="260"/>
        <end position="281"/>
    </location>
</feature>
<dbReference type="PANTHER" id="PTHR11048">
    <property type="entry name" value="PRENYLTRANSFERASES"/>
    <property type="match status" value="1"/>
</dbReference>
<evidence type="ECO:0000256" key="1">
    <source>
        <dbReference type="ARBA" id="ARBA00004141"/>
    </source>
</evidence>
<feature type="transmembrane region" description="Helical" evidence="6">
    <location>
        <begin position="458"/>
        <end position="476"/>
    </location>
</feature>
<feature type="transmembrane region" description="Helical" evidence="6">
    <location>
        <begin position="287"/>
        <end position="310"/>
    </location>
</feature>
<feature type="transmembrane region" description="Helical" evidence="6">
    <location>
        <begin position="341"/>
        <end position="359"/>
    </location>
</feature>
<accession>A0A845MEL7</accession>
<dbReference type="Pfam" id="PF01040">
    <property type="entry name" value="UbiA"/>
    <property type="match status" value="1"/>
</dbReference>
<gene>
    <name evidence="7" type="ORF">GQF03_05040</name>
</gene>
<evidence type="ECO:0000256" key="5">
    <source>
        <dbReference type="ARBA" id="ARBA00023136"/>
    </source>
</evidence>
<dbReference type="GO" id="GO:0016765">
    <property type="term" value="F:transferase activity, transferring alkyl or aryl (other than methyl) groups"/>
    <property type="evidence" value="ECO:0007669"/>
    <property type="project" value="InterPro"/>
</dbReference>
<evidence type="ECO:0000256" key="6">
    <source>
        <dbReference type="SAM" id="Phobius"/>
    </source>
</evidence>
<dbReference type="GO" id="GO:0005886">
    <property type="term" value="C:plasma membrane"/>
    <property type="evidence" value="ECO:0007669"/>
    <property type="project" value="TreeGrafter"/>
</dbReference>
<dbReference type="InterPro" id="IPR000537">
    <property type="entry name" value="UbiA_prenyltransferase"/>
</dbReference>
<keyword evidence="4 6" id="KW-1133">Transmembrane helix</keyword>
<reference evidence="7 8" key="1">
    <citation type="journal article" date="2014" name="Int. J. Syst. Evol. Microbiol.">
        <title>Sneathiella chungangensis sp. nov., isolated from a marine sand, and emended description of the genus Sneathiella.</title>
        <authorList>
            <person name="Siamphan C."/>
            <person name="Kim H."/>
            <person name="Lee J.S."/>
            <person name="Kim W."/>
        </authorList>
    </citation>
    <scope>NUCLEOTIDE SEQUENCE [LARGE SCALE GENOMIC DNA]</scope>
    <source>
        <strain evidence="7 8">KCTC 32476</strain>
    </source>
</reference>
<organism evidence="7 8">
    <name type="scientific">Sneathiella chungangensis</name>
    <dbReference type="NCBI Taxonomy" id="1418234"/>
    <lineage>
        <taxon>Bacteria</taxon>
        <taxon>Pseudomonadati</taxon>
        <taxon>Pseudomonadota</taxon>
        <taxon>Alphaproteobacteria</taxon>
        <taxon>Sneathiellales</taxon>
        <taxon>Sneathiellaceae</taxon>
        <taxon>Sneathiella</taxon>
    </lineage>
</organism>
<name>A0A845MEL7_9PROT</name>
<dbReference type="SUPFAM" id="SSF56784">
    <property type="entry name" value="HAD-like"/>
    <property type="match status" value="1"/>
</dbReference>
<dbReference type="AlphaFoldDB" id="A0A845MEL7"/>
<dbReference type="InterPro" id="IPR039653">
    <property type="entry name" value="Prenyltransferase"/>
</dbReference>
<proteinExistence type="predicted"/>
<dbReference type="NCBIfam" id="NF006088">
    <property type="entry name" value="PRK08238.1"/>
    <property type="match status" value="1"/>
</dbReference>
<dbReference type="OrthoDB" id="9803632at2"/>
<dbReference type="RefSeq" id="WP_161338134.1">
    <property type="nucleotide sequence ID" value="NZ_JBHSDG010000001.1"/>
</dbReference>
<feature type="transmembrane region" description="Helical" evidence="6">
    <location>
        <begin position="220"/>
        <end position="240"/>
    </location>
</feature>